<accession>A0A5S4UXP2</accession>
<feature type="transmembrane region" description="Helical" evidence="6">
    <location>
        <begin position="257"/>
        <end position="275"/>
    </location>
</feature>
<evidence type="ECO:0000256" key="6">
    <source>
        <dbReference type="SAM" id="Phobius"/>
    </source>
</evidence>
<feature type="domain" description="EamA" evidence="7">
    <location>
        <begin position="139"/>
        <end position="272"/>
    </location>
</feature>
<dbReference type="InterPro" id="IPR037185">
    <property type="entry name" value="EmrE-like"/>
</dbReference>
<dbReference type="PANTHER" id="PTHR32322:SF2">
    <property type="entry name" value="EAMA DOMAIN-CONTAINING PROTEIN"/>
    <property type="match status" value="1"/>
</dbReference>
<feature type="transmembrane region" description="Helical" evidence="6">
    <location>
        <begin position="139"/>
        <end position="158"/>
    </location>
</feature>
<name>A0A5S4UXP2_9MICO</name>
<evidence type="ECO:0000256" key="2">
    <source>
        <dbReference type="ARBA" id="ARBA00007362"/>
    </source>
</evidence>
<reference evidence="8 9" key="1">
    <citation type="submission" date="2019-08" db="EMBL/GenBank/DDBJ databases">
        <authorList>
            <person name="Hu J."/>
        </authorList>
    </citation>
    <scope>NUCLEOTIDE SEQUENCE [LARGE SCALE GENOMIC DNA]</scope>
    <source>
        <strain evidence="8 9">NEAU-184</strain>
    </source>
</reference>
<evidence type="ECO:0000313" key="8">
    <source>
        <dbReference type="EMBL" id="TYL50459.1"/>
    </source>
</evidence>
<keyword evidence="4 6" id="KW-1133">Transmembrane helix</keyword>
<dbReference type="AlphaFoldDB" id="A0A5S4UXP2"/>
<dbReference type="RefSeq" id="WP_148734560.1">
    <property type="nucleotide sequence ID" value="NZ_VSSB01000002.1"/>
</dbReference>
<feature type="transmembrane region" description="Helical" evidence="6">
    <location>
        <begin position="89"/>
        <end position="109"/>
    </location>
</feature>
<evidence type="ECO:0000256" key="3">
    <source>
        <dbReference type="ARBA" id="ARBA00022692"/>
    </source>
</evidence>
<gene>
    <name evidence="8" type="ORF">FYC51_14750</name>
</gene>
<keyword evidence="3 6" id="KW-0812">Transmembrane</keyword>
<evidence type="ECO:0000259" key="7">
    <source>
        <dbReference type="Pfam" id="PF00892"/>
    </source>
</evidence>
<sequence length="303" mass="30669">MSREPIAAAAVVGGAASVQLGAALGATIFPLVGPSGVVALRQSVAAVALLAAARPRVRDLTWRAVRPALLLGLVLVSMNLALYGAVERIGLGLAVTLEFLGPLALALVGSRRRIDLVCGVMAGVGVVLLTGTVPGIDLVGVLLALVAAASWAAYIVLSRHAGQNLPGVQGTALASLLAAIITSPLLVMALTGLAPEELAHVLLIGLAIGILSSALPYSIDLLVLRRLPQQLFSVLQSVQPAAAALAGFVLLGQALGAWQVVGLGLISLGNVIAVSRPNRASREARAARTRASAAGRVPTRLTV</sequence>
<protein>
    <submittedName>
        <fullName evidence="8">EamA family transporter</fullName>
    </submittedName>
</protein>
<organism evidence="8 9">
    <name type="scientific">Agromyces mariniharenae</name>
    <dbReference type="NCBI Taxonomy" id="2604423"/>
    <lineage>
        <taxon>Bacteria</taxon>
        <taxon>Bacillati</taxon>
        <taxon>Actinomycetota</taxon>
        <taxon>Actinomycetes</taxon>
        <taxon>Micrococcales</taxon>
        <taxon>Microbacteriaceae</taxon>
        <taxon>Agromyces</taxon>
    </lineage>
</organism>
<dbReference type="InterPro" id="IPR050638">
    <property type="entry name" value="AA-Vitamin_Transporters"/>
</dbReference>
<dbReference type="PANTHER" id="PTHR32322">
    <property type="entry name" value="INNER MEMBRANE TRANSPORTER"/>
    <property type="match status" value="1"/>
</dbReference>
<comment type="caution">
    <text evidence="8">The sequence shown here is derived from an EMBL/GenBank/DDBJ whole genome shotgun (WGS) entry which is preliminary data.</text>
</comment>
<dbReference type="EMBL" id="VSSB01000002">
    <property type="protein sequence ID" value="TYL50459.1"/>
    <property type="molecule type" value="Genomic_DNA"/>
</dbReference>
<comment type="subcellular location">
    <subcellularLocation>
        <location evidence="1">Membrane</location>
        <topology evidence="1">Multi-pass membrane protein</topology>
    </subcellularLocation>
</comment>
<proteinExistence type="inferred from homology"/>
<evidence type="ECO:0000313" key="9">
    <source>
        <dbReference type="Proteomes" id="UP000325243"/>
    </source>
</evidence>
<dbReference type="SUPFAM" id="SSF103481">
    <property type="entry name" value="Multidrug resistance efflux transporter EmrE"/>
    <property type="match status" value="1"/>
</dbReference>
<feature type="transmembrane region" description="Helical" evidence="6">
    <location>
        <begin position="198"/>
        <end position="219"/>
    </location>
</feature>
<feature type="transmembrane region" description="Helical" evidence="6">
    <location>
        <begin position="116"/>
        <end position="133"/>
    </location>
</feature>
<dbReference type="Proteomes" id="UP000325243">
    <property type="component" value="Unassembled WGS sequence"/>
</dbReference>
<evidence type="ECO:0000256" key="4">
    <source>
        <dbReference type="ARBA" id="ARBA00022989"/>
    </source>
</evidence>
<keyword evidence="5 6" id="KW-0472">Membrane</keyword>
<evidence type="ECO:0000256" key="1">
    <source>
        <dbReference type="ARBA" id="ARBA00004141"/>
    </source>
</evidence>
<feature type="transmembrane region" description="Helical" evidence="6">
    <location>
        <begin position="170"/>
        <end position="192"/>
    </location>
</feature>
<feature type="transmembrane region" description="Helical" evidence="6">
    <location>
        <begin position="231"/>
        <end position="251"/>
    </location>
</feature>
<comment type="similarity">
    <text evidence="2">Belongs to the EamA transporter family.</text>
</comment>
<feature type="transmembrane region" description="Helical" evidence="6">
    <location>
        <begin position="65"/>
        <end position="83"/>
    </location>
</feature>
<dbReference type="Pfam" id="PF00892">
    <property type="entry name" value="EamA"/>
    <property type="match status" value="1"/>
</dbReference>
<dbReference type="InterPro" id="IPR000620">
    <property type="entry name" value="EamA_dom"/>
</dbReference>
<keyword evidence="9" id="KW-1185">Reference proteome</keyword>
<evidence type="ECO:0000256" key="5">
    <source>
        <dbReference type="ARBA" id="ARBA00023136"/>
    </source>
</evidence>
<dbReference type="GO" id="GO:0016020">
    <property type="term" value="C:membrane"/>
    <property type="evidence" value="ECO:0007669"/>
    <property type="project" value="UniProtKB-SubCell"/>
</dbReference>